<gene>
    <name evidence="2" type="ORF">KFL_012550020</name>
</gene>
<evidence type="ECO:0000313" key="3">
    <source>
        <dbReference type="Proteomes" id="UP000054558"/>
    </source>
</evidence>
<dbReference type="Pfam" id="PF07727">
    <property type="entry name" value="RVT_2"/>
    <property type="match status" value="1"/>
</dbReference>
<dbReference type="STRING" id="105231.A0A1Y1IQ86"/>
<dbReference type="Proteomes" id="UP000054558">
    <property type="component" value="Unassembled WGS sequence"/>
</dbReference>
<keyword evidence="3" id="KW-1185">Reference proteome</keyword>
<dbReference type="AlphaFoldDB" id="A0A1Y1IQ86"/>
<dbReference type="PANTHER" id="PTHR11439">
    <property type="entry name" value="GAG-POL-RELATED RETROTRANSPOSON"/>
    <property type="match status" value="1"/>
</dbReference>
<protein>
    <recommendedName>
        <fullName evidence="1">Reverse transcriptase Ty1/copia-type domain-containing protein</fullName>
    </recommendedName>
</protein>
<organism evidence="2 3">
    <name type="scientific">Klebsormidium nitens</name>
    <name type="common">Green alga</name>
    <name type="synonym">Ulothrix nitens</name>
    <dbReference type="NCBI Taxonomy" id="105231"/>
    <lineage>
        <taxon>Eukaryota</taxon>
        <taxon>Viridiplantae</taxon>
        <taxon>Streptophyta</taxon>
        <taxon>Klebsormidiophyceae</taxon>
        <taxon>Klebsormidiales</taxon>
        <taxon>Klebsormidiaceae</taxon>
        <taxon>Klebsormidium</taxon>
    </lineage>
</organism>
<evidence type="ECO:0000313" key="2">
    <source>
        <dbReference type="EMBL" id="GAQ93020.1"/>
    </source>
</evidence>
<dbReference type="PANTHER" id="PTHR11439:SF483">
    <property type="entry name" value="PEPTIDE SYNTHASE GLIP-LIKE, PUTATIVE (AFU_ORTHOLOGUE AFUA_3G12920)-RELATED"/>
    <property type="match status" value="1"/>
</dbReference>
<proteinExistence type="predicted"/>
<sequence>MNWVYKIKRDTLGNVERYKSRMVAKGYLQKQGIDFKEVNAFVSKHTMLRALLAVVAERVLEVHHGAVAKVKAHLAEKFDVRDLGKVTYFRGMELTRNREARTLKLTQKKRTRELVGHYRLADARARSAPLGLRDKLTKDGEPLERRRFPYSESVGSLPYLSECTRPDIVQAMGALARYMAGPTEAHWQAAFGVVRYLVGTAKGGVTFGGSEKALVGPCDADYARDLETKRSTTE</sequence>
<dbReference type="InterPro" id="IPR013103">
    <property type="entry name" value="RVT_2"/>
</dbReference>
<evidence type="ECO:0000259" key="1">
    <source>
        <dbReference type="Pfam" id="PF07727"/>
    </source>
</evidence>
<dbReference type="OMA" id="WNENTSE"/>
<feature type="domain" description="Reverse transcriptase Ty1/copia-type" evidence="1">
    <location>
        <begin position="2"/>
        <end position="65"/>
    </location>
</feature>
<dbReference type="EMBL" id="DF238204">
    <property type="protein sequence ID" value="GAQ93020.1"/>
    <property type="molecule type" value="Genomic_DNA"/>
</dbReference>
<name>A0A1Y1IQ86_KLENI</name>
<accession>A0A1Y1IQ86</accession>
<reference evidence="2 3" key="1">
    <citation type="journal article" date="2014" name="Nat. Commun.">
        <title>Klebsormidium flaccidum genome reveals primary factors for plant terrestrial adaptation.</title>
        <authorList>
            <person name="Hori K."/>
            <person name="Maruyama F."/>
            <person name="Fujisawa T."/>
            <person name="Togashi T."/>
            <person name="Yamamoto N."/>
            <person name="Seo M."/>
            <person name="Sato S."/>
            <person name="Yamada T."/>
            <person name="Mori H."/>
            <person name="Tajima N."/>
            <person name="Moriyama T."/>
            <person name="Ikeuchi M."/>
            <person name="Watanabe M."/>
            <person name="Wada H."/>
            <person name="Kobayashi K."/>
            <person name="Saito M."/>
            <person name="Masuda T."/>
            <person name="Sasaki-Sekimoto Y."/>
            <person name="Mashiguchi K."/>
            <person name="Awai K."/>
            <person name="Shimojima M."/>
            <person name="Masuda S."/>
            <person name="Iwai M."/>
            <person name="Nobusawa T."/>
            <person name="Narise T."/>
            <person name="Kondo S."/>
            <person name="Saito H."/>
            <person name="Sato R."/>
            <person name="Murakawa M."/>
            <person name="Ihara Y."/>
            <person name="Oshima-Yamada Y."/>
            <person name="Ohtaka K."/>
            <person name="Satoh M."/>
            <person name="Sonobe K."/>
            <person name="Ishii M."/>
            <person name="Ohtani R."/>
            <person name="Kanamori-Sato M."/>
            <person name="Honoki R."/>
            <person name="Miyazaki D."/>
            <person name="Mochizuki H."/>
            <person name="Umetsu J."/>
            <person name="Higashi K."/>
            <person name="Shibata D."/>
            <person name="Kamiya Y."/>
            <person name="Sato N."/>
            <person name="Nakamura Y."/>
            <person name="Tabata S."/>
            <person name="Ida S."/>
            <person name="Kurokawa K."/>
            <person name="Ohta H."/>
        </authorList>
    </citation>
    <scope>NUCLEOTIDE SEQUENCE [LARGE SCALE GENOMIC DNA]</scope>
    <source>
        <strain evidence="2 3">NIES-2285</strain>
    </source>
</reference>
<dbReference type="OrthoDB" id="414945at2759"/>